<sequence>MVSFLWGIWLGIVGMGESSAVTPQWNDVGAAHDADIARDAYTARNAWIGRIAAARPAG</sequence>
<keyword evidence="2" id="KW-1185">Reference proteome</keyword>
<gene>
    <name evidence="1" type="ORF">B0I08_10688</name>
</gene>
<accession>A0A2T0VBE1</accession>
<dbReference type="EMBL" id="PVTL01000006">
    <property type="protein sequence ID" value="PRY67481.1"/>
    <property type="molecule type" value="Genomic_DNA"/>
</dbReference>
<proteinExistence type="predicted"/>
<reference evidence="1 2" key="1">
    <citation type="submission" date="2018-03" db="EMBL/GenBank/DDBJ databases">
        <title>Genomic Encyclopedia of Type Strains, Phase III (KMG-III): the genomes of soil and plant-associated and newly described type strains.</title>
        <authorList>
            <person name="Whitman W."/>
        </authorList>
    </citation>
    <scope>NUCLEOTIDE SEQUENCE [LARGE SCALE GENOMIC DNA]</scope>
    <source>
        <strain evidence="1 2">CGMCC 1.12484</strain>
    </source>
</reference>
<name>A0A2T0VBE1_9MICO</name>
<evidence type="ECO:0000313" key="2">
    <source>
        <dbReference type="Proteomes" id="UP000237983"/>
    </source>
</evidence>
<protein>
    <submittedName>
        <fullName evidence="1">Uncharacterized protein</fullName>
    </submittedName>
</protein>
<comment type="caution">
    <text evidence="1">The sequence shown here is derived from an EMBL/GenBank/DDBJ whole genome shotgun (WGS) entry which is preliminary data.</text>
</comment>
<organism evidence="1 2">
    <name type="scientific">Glaciihabitans tibetensis</name>
    <dbReference type="NCBI Taxonomy" id="1266600"/>
    <lineage>
        <taxon>Bacteria</taxon>
        <taxon>Bacillati</taxon>
        <taxon>Actinomycetota</taxon>
        <taxon>Actinomycetes</taxon>
        <taxon>Micrococcales</taxon>
        <taxon>Microbacteriaceae</taxon>
        <taxon>Glaciihabitans</taxon>
    </lineage>
</organism>
<dbReference type="Proteomes" id="UP000237983">
    <property type="component" value="Unassembled WGS sequence"/>
</dbReference>
<dbReference type="AlphaFoldDB" id="A0A2T0VBE1"/>
<evidence type="ECO:0000313" key="1">
    <source>
        <dbReference type="EMBL" id="PRY67481.1"/>
    </source>
</evidence>